<name>A0AAU8CBI2_9EURY</name>
<reference evidence="6" key="1">
    <citation type="submission" date="2024-06" db="EMBL/GenBank/DDBJ databases">
        <title>Genome Sequence of an extremely halophilic archaeon isolated from Permian era halite, Salado Formation, Carlsbad, New Mexico: Halobacterium sp. strain NMX12-1.</title>
        <authorList>
            <person name="Sotoa L."/>
            <person name="DasSarma P."/>
            <person name="Anton B.P."/>
            <person name="Vincze T."/>
            <person name="Verma I."/>
            <person name="Eralp B."/>
            <person name="Powers D.W."/>
            <person name="Dozier B.L."/>
            <person name="Roberts R.J."/>
            <person name="DasSarma S."/>
        </authorList>
    </citation>
    <scope>NUCLEOTIDE SEQUENCE</scope>
    <source>
        <strain evidence="6">NMX12-1</strain>
    </source>
</reference>
<dbReference type="PANTHER" id="PTHR48073">
    <property type="entry name" value="O-SUCCINYLBENZOATE SYNTHASE-RELATED"/>
    <property type="match status" value="1"/>
</dbReference>
<dbReference type="Gene3D" id="3.20.20.120">
    <property type="entry name" value="Enolase-like C-terminal domain"/>
    <property type="match status" value="1"/>
</dbReference>
<evidence type="ECO:0000256" key="1">
    <source>
        <dbReference type="ARBA" id="ARBA00022723"/>
    </source>
</evidence>
<comment type="catalytic activity">
    <reaction evidence="4">
        <text>(1R,6R)-6-hydroxy-2-succinyl-cyclohexa-2,4-diene-1-carboxylate = 2-succinylbenzoate + H2O</text>
        <dbReference type="Rhea" id="RHEA:10196"/>
        <dbReference type="ChEBI" id="CHEBI:15377"/>
        <dbReference type="ChEBI" id="CHEBI:18325"/>
        <dbReference type="ChEBI" id="CHEBI:58689"/>
        <dbReference type="EC" id="4.2.1.113"/>
    </reaction>
</comment>
<dbReference type="KEGG" id="hanx:ABSL23_11215"/>
<dbReference type="PROSITE" id="PS00909">
    <property type="entry name" value="MR_MLE_2"/>
    <property type="match status" value="1"/>
</dbReference>
<dbReference type="GO" id="GO:0043748">
    <property type="term" value="F:O-succinylbenzoate synthase activity"/>
    <property type="evidence" value="ECO:0007669"/>
    <property type="project" value="UniProtKB-EC"/>
</dbReference>
<dbReference type="InterPro" id="IPR010196">
    <property type="entry name" value="OSB_synthase_MenC1"/>
</dbReference>
<comment type="function">
    <text evidence="4">Converts 2-succinyl-6-hydroxy-2,4-cyclohexadiene-1-carboxylate (SHCHC) to 2-succinylbenzoate (OSB).</text>
</comment>
<dbReference type="SFLD" id="SFLDS00001">
    <property type="entry name" value="Enolase"/>
    <property type="match status" value="1"/>
</dbReference>
<dbReference type="Pfam" id="PF13378">
    <property type="entry name" value="MR_MLE_C"/>
    <property type="match status" value="1"/>
</dbReference>
<dbReference type="InterPro" id="IPR029017">
    <property type="entry name" value="Enolase-like_N"/>
</dbReference>
<organism evidence="6">
    <name type="scientific">Halobacterium sp. NMX12-1</name>
    <dbReference type="NCBI Taxonomy" id="3166650"/>
    <lineage>
        <taxon>Archaea</taxon>
        <taxon>Methanobacteriati</taxon>
        <taxon>Methanobacteriota</taxon>
        <taxon>Stenosarchaea group</taxon>
        <taxon>Halobacteria</taxon>
        <taxon>Halobacteriales</taxon>
        <taxon>Halobacteriaceae</taxon>
        <taxon>Halobacterium</taxon>
    </lineage>
</organism>
<dbReference type="SMART" id="SM00922">
    <property type="entry name" value="MR_MLE"/>
    <property type="match status" value="1"/>
</dbReference>
<keyword evidence="4" id="KW-0474">Menaquinone biosynthesis</keyword>
<dbReference type="SFLD" id="SFLDG00180">
    <property type="entry name" value="muconate_cycloisomerase"/>
    <property type="match status" value="1"/>
</dbReference>
<comment type="pathway">
    <text evidence="4">Quinol/quinone metabolism; menaquinone biosynthesis.</text>
</comment>
<dbReference type="InterPro" id="IPR029065">
    <property type="entry name" value="Enolase_C-like"/>
</dbReference>
<evidence type="ECO:0000256" key="3">
    <source>
        <dbReference type="ARBA" id="ARBA00023239"/>
    </source>
</evidence>
<feature type="active site" description="Proton donor" evidence="4">
    <location>
        <position position="140"/>
    </location>
</feature>
<evidence type="ECO:0000259" key="5">
    <source>
        <dbReference type="SMART" id="SM00922"/>
    </source>
</evidence>
<accession>A0AAU8CBI2</accession>
<protein>
    <recommendedName>
        <fullName evidence="4">o-succinylbenzoate synthase</fullName>
        <shortName evidence="4">OSB synthase</shortName>
        <shortName evidence="4">OSBS</shortName>
        <ecNumber evidence="4">4.2.1.113</ecNumber>
    </recommendedName>
    <alternativeName>
        <fullName evidence="4">4-(2'-carboxyphenyl)-4-oxybutyric acid synthase</fullName>
    </alternativeName>
    <alternativeName>
        <fullName evidence="4">o-succinylbenzoic acid synthase</fullName>
    </alternativeName>
</protein>
<feature type="binding site" evidence="4">
    <location>
        <position position="167"/>
    </location>
    <ligand>
        <name>Mg(2+)</name>
        <dbReference type="ChEBI" id="CHEBI:18420"/>
    </ligand>
</feature>
<feature type="active site" description="Proton acceptor" evidence="4">
    <location>
        <position position="238"/>
    </location>
</feature>
<dbReference type="GO" id="GO:0009063">
    <property type="term" value="P:amino acid catabolic process"/>
    <property type="evidence" value="ECO:0007669"/>
    <property type="project" value="InterPro"/>
</dbReference>
<comment type="cofactor">
    <cofactor evidence="4">
        <name>a divalent metal cation</name>
        <dbReference type="ChEBI" id="CHEBI:60240"/>
    </cofactor>
</comment>
<dbReference type="SFLD" id="SFLDF00009">
    <property type="entry name" value="o-succinylbenzoate_synthase"/>
    <property type="match status" value="1"/>
</dbReference>
<gene>
    <name evidence="4" type="primary">menC</name>
    <name evidence="6" type="ORF">ABSL23_11215</name>
</gene>
<dbReference type="RefSeq" id="WP_353633814.1">
    <property type="nucleotide sequence ID" value="NZ_CP159204.1"/>
</dbReference>
<evidence type="ECO:0000256" key="2">
    <source>
        <dbReference type="ARBA" id="ARBA00022842"/>
    </source>
</evidence>
<dbReference type="InterPro" id="IPR013342">
    <property type="entry name" value="Mandelate_racemase_C"/>
</dbReference>
<comment type="similarity">
    <text evidence="4">Belongs to the mandelate racemase/muconate lactonizing enzyme family. MenC type 1 subfamily.</text>
</comment>
<dbReference type="Gene3D" id="3.30.390.10">
    <property type="entry name" value="Enolase-like, N-terminal domain"/>
    <property type="match status" value="1"/>
</dbReference>
<dbReference type="GO" id="GO:0000287">
    <property type="term" value="F:magnesium ion binding"/>
    <property type="evidence" value="ECO:0007669"/>
    <property type="project" value="UniProtKB-UniRule"/>
</dbReference>
<dbReference type="GO" id="GO:0009234">
    <property type="term" value="P:menaquinone biosynthetic process"/>
    <property type="evidence" value="ECO:0007669"/>
    <property type="project" value="UniProtKB-UniRule"/>
</dbReference>
<dbReference type="SUPFAM" id="SSF54826">
    <property type="entry name" value="Enolase N-terminal domain-like"/>
    <property type="match status" value="1"/>
</dbReference>
<keyword evidence="2 4" id="KW-0460">Magnesium</keyword>
<keyword evidence="1 4" id="KW-0479">Metal-binding</keyword>
<feature type="binding site" evidence="4">
    <location>
        <position position="217"/>
    </location>
    <ligand>
        <name>Mg(2+)</name>
        <dbReference type="ChEBI" id="CHEBI:18420"/>
    </ligand>
</feature>
<keyword evidence="3 4" id="KW-0456">Lyase</keyword>
<feature type="domain" description="Mandelate racemase/muconate lactonizing enzyme C-terminal" evidence="5">
    <location>
        <begin position="119"/>
        <end position="213"/>
    </location>
</feature>
<dbReference type="InterPro" id="IPR036849">
    <property type="entry name" value="Enolase-like_C_sf"/>
</dbReference>
<dbReference type="HAMAP" id="MF_00470">
    <property type="entry name" value="MenC_1"/>
    <property type="match status" value="1"/>
</dbReference>
<evidence type="ECO:0000313" key="6">
    <source>
        <dbReference type="EMBL" id="XCF15802.1"/>
    </source>
</evidence>
<dbReference type="GeneID" id="91109725"/>
<comment type="pathway">
    <text evidence="4">Quinol/quinone metabolism; 1,4-dihydroxy-2-naphthoate biosynthesis; 1,4-dihydroxy-2-naphthoate from chorismate: step 4/7.</text>
</comment>
<dbReference type="PANTHER" id="PTHR48073:SF2">
    <property type="entry name" value="O-SUCCINYLBENZOATE SYNTHASE"/>
    <property type="match status" value="1"/>
</dbReference>
<dbReference type="EMBL" id="CP159204">
    <property type="protein sequence ID" value="XCF15802.1"/>
    <property type="molecule type" value="Genomic_DNA"/>
</dbReference>
<proteinExistence type="inferred from homology"/>
<sequence>MFRQFSLPLARPLETARGTIDERRGFIFARNGGVGEATPLPDWTEPLDACERALEAADDADNWDDALAACEDAPAARHAVSLAKLDAEARDKGVSLTRSLADDPVESVPVNATVGDGSIEATAAEARAAVERGFETVKLKVGARSVEADTERLRAVNDETDATLRADANSAWTREQARKAFDAFADFDIEYVEQPLPAEDLAGHADLRGGETDVALDESLTEHALADALDAADYVVLKPMALGGVDRALDAARAARDAGVEPVVTTTVDAVVARTAAVHLAAAIPDVPACGLATADRLADDLAADPALVEDGRIRVPEAPGHGVSIDLAEVNADA</sequence>
<dbReference type="InterPro" id="IPR018110">
    <property type="entry name" value="Mandel_Rmase/mucon_lact_enz_CS"/>
</dbReference>
<dbReference type="AlphaFoldDB" id="A0AAU8CBI2"/>
<feature type="binding site" evidence="4">
    <location>
        <position position="193"/>
    </location>
    <ligand>
        <name>Mg(2+)</name>
        <dbReference type="ChEBI" id="CHEBI:18420"/>
    </ligand>
</feature>
<dbReference type="SUPFAM" id="SSF51604">
    <property type="entry name" value="Enolase C-terminal domain-like"/>
    <property type="match status" value="1"/>
</dbReference>
<dbReference type="EC" id="4.2.1.113" evidence="4"/>
<evidence type="ECO:0000256" key="4">
    <source>
        <dbReference type="HAMAP-Rule" id="MF_00470"/>
    </source>
</evidence>